<dbReference type="OrthoDB" id="10252587at2759"/>
<dbReference type="InterPro" id="IPR056783">
    <property type="entry name" value="PSF1_C"/>
</dbReference>
<evidence type="ECO:0000313" key="4">
    <source>
        <dbReference type="Proteomes" id="UP000324222"/>
    </source>
</evidence>
<dbReference type="GO" id="GO:1902983">
    <property type="term" value="P:DNA strand elongation involved in mitotic DNA replication"/>
    <property type="evidence" value="ECO:0007669"/>
    <property type="project" value="TreeGrafter"/>
</dbReference>
<gene>
    <name evidence="3" type="primary">GINS1_0</name>
    <name evidence="3" type="ORF">E2C01_094775</name>
</gene>
<accession>A0A5B7JXT1</accession>
<evidence type="ECO:0000259" key="2">
    <source>
        <dbReference type="Pfam" id="PF24997"/>
    </source>
</evidence>
<comment type="function">
    <text evidence="1">Required for correct functioning of the GINS complex, a complex that plays an essential role in the initiation of DNA replication, and progression of DNA replication forks. GINS complex seems to bind preferentially to single-stranded DNA.</text>
</comment>
<comment type="subunit">
    <text evidence="1">Component of the GINS complex.</text>
</comment>
<dbReference type="PANTHER" id="PTHR12914:SF2">
    <property type="entry name" value="DNA REPLICATION COMPLEX GINS PROTEIN PSF1"/>
    <property type="match status" value="1"/>
</dbReference>
<evidence type="ECO:0000313" key="3">
    <source>
        <dbReference type="EMBL" id="MPC99365.1"/>
    </source>
</evidence>
<dbReference type="InterPro" id="IPR005339">
    <property type="entry name" value="GINS_Psf1"/>
</dbReference>
<dbReference type="GO" id="GO:0000811">
    <property type="term" value="C:GINS complex"/>
    <property type="evidence" value="ECO:0007669"/>
    <property type="project" value="UniProtKB-UniRule"/>
</dbReference>
<protein>
    <recommendedName>
        <fullName evidence="1">DNA replication complex GINS protein PSF1</fullName>
    </recommendedName>
</protein>
<sequence>MRANLCDPEIEWFGRYSKNLATYSSSLGDGIGLDLTQDIKPPKNIYVEVRCLKDYGEFEVEEGDIVVLQKNTTHYLPMNTCQHLIRLGVLQQVD</sequence>
<dbReference type="InterPro" id="IPR036224">
    <property type="entry name" value="GINS_bundle-like_dom_sf"/>
</dbReference>
<keyword evidence="1" id="KW-0235">DNA replication</keyword>
<evidence type="ECO:0000256" key="1">
    <source>
        <dbReference type="RuleBase" id="RU368085"/>
    </source>
</evidence>
<keyword evidence="1" id="KW-0539">Nucleus</keyword>
<name>A0A5B7JXT1_PORTR</name>
<comment type="caution">
    <text evidence="3">The sequence shown here is derived from an EMBL/GenBank/DDBJ whole genome shotgun (WGS) entry which is preliminary data.</text>
</comment>
<dbReference type="Proteomes" id="UP000324222">
    <property type="component" value="Unassembled WGS sequence"/>
</dbReference>
<comment type="subcellular location">
    <subcellularLocation>
        <location evidence="1">Nucleus</location>
    </subcellularLocation>
</comment>
<organism evidence="3 4">
    <name type="scientific">Portunus trituberculatus</name>
    <name type="common">Swimming crab</name>
    <name type="synonym">Neptunus trituberculatus</name>
    <dbReference type="NCBI Taxonomy" id="210409"/>
    <lineage>
        <taxon>Eukaryota</taxon>
        <taxon>Metazoa</taxon>
        <taxon>Ecdysozoa</taxon>
        <taxon>Arthropoda</taxon>
        <taxon>Crustacea</taxon>
        <taxon>Multicrustacea</taxon>
        <taxon>Malacostraca</taxon>
        <taxon>Eumalacostraca</taxon>
        <taxon>Eucarida</taxon>
        <taxon>Decapoda</taxon>
        <taxon>Pleocyemata</taxon>
        <taxon>Brachyura</taxon>
        <taxon>Eubrachyura</taxon>
        <taxon>Portunoidea</taxon>
        <taxon>Portunidae</taxon>
        <taxon>Portuninae</taxon>
        <taxon>Portunus</taxon>
    </lineage>
</organism>
<dbReference type="AlphaFoldDB" id="A0A5B7JXT1"/>
<proteinExistence type="inferred from homology"/>
<feature type="domain" description="DNA replication complex GINS protein PSF1 C-terminal" evidence="2">
    <location>
        <begin position="43"/>
        <end position="92"/>
    </location>
</feature>
<dbReference type="EMBL" id="VSRR010118048">
    <property type="protein sequence ID" value="MPC99365.1"/>
    <property type="molecule type" value="Genomic_DNA"/>
</dbReference>
<dbReference type="PANTHER" id="PTHR12914">
    <property type="entry name" value="PARTNER OF SLD5"/>
    <property type="match status" value="1"/>
</dbReference>
<dbReference type="SUPFAM" id="SSF158573">
    <property type="entry name" value="GINS helical bundle-like"/>
    <property type="match status" value="1"/>
</dbReference>
<comment type="similarity">
    <text evidence="1">Belongs to the GINS1/PSF1 family.</text>
</comment>
<dbReference type="CDD" id="cd21696">
    <property type="entry name" value="GINS_B_Psf1"/>
    <property type="match status" value="1"/>
</dbReference>
<keyword evidence="4" id="KW-1185">Reference proteome</keyword>
<reference evidence="3 4" key="1">
    <citation type="submission" date="2019-05" db="EMBL/GenBank/DDBJ databases">
        <title>Another draft genome of Portunus trituberculatus and its Hox gene families provides insights of decapod evolution.</title>
        <authorList>
            <person name="Jeong J.-H."/>
            <person name="Song I."/>
            <person name="Kim S."/>
            <person name="Choi T."/>
            <person name="Kim D."/>
            <person name="Ryu S."/>
            <person name="Kim W."/>
        </authorList>
    </citation>
    <scope>NUCLEOTIDE SEQUENCE [LARGE SCALE GENOMIC DNA]</scope>
    <source>
        <tissue evidence="3">Muscle</tissue>
    </source>
</reference>
<dbReference type="Pfam" id="PF24997">
    <property type="entry name" value="PSF1_C"/>
    <property type="match status" value="1"/>
</dbReference>